<dbReference type="GO" id="GO:0009289">
    <property type="term" value="C:pilus"/>
    <property type="evidence" value="ECO:0007669"/>
    <property type="project" value="UniProtKB-SubCell"/>
</dbReference>
<accession>A0AAJ2S899</accession>
<dbReference type="AlphaFoldDB" id="A0AAJ2S899"/>
<comment type="caution">
    <text evidence="7">The sequence shown here is derived from an EMBL/GenBank/DDBJ whole genome shotgun (WGS) entry which is preliminary data.</text>
</comment>
<dbReference type="RefSeq" id="WP_319628223.1">
    <property type="nucleotide sequence ID" value="NZ_JAWXRB010000043.1"/>
</dbReference>
<dbReference type="InterPro" id="IPR036937">
    <property type="entry name" value="Adhesion_dom_fimbrial_sf"/>
</dbReference>
<dbReference type="Gene3D" id="2.60.40.3310">
    <property type="match status" value="1"/>
</dbReference>
<dbReference type="InterPro" id="IPR000259">
    <property type="entry name" value="Adhesion_dom_fimbrial"/>
</dbReference>
<evidence type="ECO:0000256" key="4">
    <source>
        <dbReference type="ARBA" id="ARBA00023263"/>
    </source>
</evidence>
<name>A0AAJ2S899_9ENTR</name>
<comment type="similarity">
    <text evidence="2">Belongs to the fimbrial protein family.</text>
</comment>
<dbReference type="Proteomes" id="UP001282336">
    <property type="component" value="Unassembled WGS sequence"/>
</dbReference>
<dbReference type="Pfam" id="PF00419">
    <property type="entry name" value="Fimbrial"/>
    <property type="match status" value="1"/>
</dbReference>
<gene>
    <name evidence="7" type="ORF">SIL20_09120</name>
</gene>
<evidence type="ECO:0000256" key="5">
    <source>
        <dbReference type="SAM" id="SignalP"/>
    </source>
</evidence>
<evidence type="ECO:0000256" key="3">
    <source>
        <dbReference type="ARBA" id="ARBA00022729"/>
    </source>
</evidence>
<dbReference type="SUPFAM" id="SSF49401">
    <property type="entry name" value="Bacterial adhesins"/>
    <property type="match status" value="1"/>
</dbReference>
<keyword evidence="3 5" id="KW-0732">Signal</keyword>
<dbReference type="PANTHER" id="PTHR33420">
    <property type="entry name" value="FIMBRIAL SUBUNIT ELFA-RELATED"/>
    <property type="match status" value="1"/>
</dbReference>
<evidence type="ECO:0000256" key="1">
    <source>
        <dbReference type="ARBA" id="ARBA00004561"/>
    </source>
</evidence>
<keyword evidence="4" id="KW-0281">Fimbrium</keyword>
<dbReference type="PANTHER" id="PTHR33420:SF3">
    <property type="entry name" value="FIMBRIAL SUBUNIT ELFA"/>
    <property type="match status" value="1"/>
</dbReference>
<evidence type="ECO:0000313" key="7">
    <source>
        <dbReference type="EMBL" id="MDX6031668.1"/>
    </source>
</evidence>
<dbReference type="Gene3D" id="2.60.40.1090">
    <property type="entry name" value="Fimbrial-type adhesion domain"/>
    <property type="match status" value="1"/>
</dbReference>
<reference evidence="7" key="1">
    <citation type="submission" date="2023-11" db="EMBL/GenBank/DDBJ databases">
        <title>Scandinavium wanjuensis sp. nov., isolated from lettuce South Korea.</title>
        <authorList>
            <person name="Park J."/>
            <person name="Park S."/>
            <person name="Oh K.K."/>
            <person name="Cho G.S."/>
            <person name="Franz C.M.A.P."/>
        </authorList>
    </citation>
    <scope>NUCLEOTIDE SEQUENCE</scope>
    <source>
        <strain evidence="7">V105_12</strain>
    </source>
</reference>
<feature type="signal peptide" evidence="5">
    <location>
        <begin position="1"/>
        <end position="36"/>
    </location>
</feature>
<feature type="domain" description="Fimbrial-type adhesion" evidence="6">
    <location>
        <begin position="187"/>
        <end position="321"/>
    </location>
</feature>
<sequence length="322" mass="33999">MKNFIGILKRIGSAKNSLRSLLAVLLLACGAQNAMALGVCDVPSTIPQVTINQDFSVLKSQPVGTILATYSYNQQYLLANNCSGDYIKYAMTYNGLFPRLDSSTTASGVPGVGIRVTIDNSPVLDHHVLQTFTGDGTTPIYVQTVKVDFVKTGETAPGTMTTGQLATVQIEDSVNTSPRLKINIGNVVVTQRSCEITGSSAIPVPMGEAKKEDFTGKDSTLTPVNVEIPLQCFADTSVNISFDATSTLGNGIIDLAKGGAEGVGIQLKLSGKTVEFDKKTFVTKTTAEGAFNIPLTAAYIQTADIIKPGPANAVANFTVTYE</sequence>
<feature type="chain" id="PRO_5042581219" evidence="5">
    <location>
        <begin position="37"/>
        <end position="322"/>
    </location>
</feature>
<proteinExistence type="inferred from homology"/>
<comment type="subcellular location">
    <subcellularLocation>
        <location evidence="1">Fimbrium</location>
    </subcellularLocation>
</comment>
<dbReference type="InterPro" id="IPR008966">
    <property type="entry name" value="Adhesion_dom_sf"/>
</dbReference>
<dbReference type="InterPro" id="IPR050263">
    <property type="entry name" value="Bact_Fimbrial_Adh_Pro"/>
</dbReference>
<evidence type="ECO:0000256" key="2">
    <source>
        <dbReference type="ARBA" id="ARBA00006671"/>
    </source>
</evidence>
<organism evidence="7 8">
    <name type="scientific">Scandinavium lactucae</name>
    <dbReference type="NCBI Taxonomy" id="3095028"/>
    <lineage>
        <taxon>Bacteria</taxon>
        <taxon>Pseudomonadati</taxon>
        <taxon>Pseudomonadota</taxon>
        <taxon>Gammaproteobacteria</taxon>
        <taxon>Enterobacterales</taxon>
        <taxon>Enterobacteriaceae</taxon>
        <taxon>Scandinavium</taxon>
    </lineage>
</organism>
<dbReference type="EMBL" id="JAWXRC010000024">
    <property type="protein sequence ID" value="MDX6031668.1"/>
    <property type="molecule type" value="Genomic_DNA"/>
</dbReference>
<protein>
    <submittedName>
        <fullName evidence="7">Fimbrial protein</fullName>
    </submittedName>
</protein>
<evidence type="ECO:0000259" key="6">
    <source>
        <dbReference type="Pfam" id="PF00419"/>
    </source>
</evidence>
<evidence type="ECO:0000313" key="8">
    <source>
        <dbReference type="Proteomes" id="UP001282336"/>
    </source>
</evidence>
<dbReference type="GO" id="GO:0043709">
    <property type="term" value="P:cell adhesion involved in single-species biofilm formation"/>
    <property type="evidence" value="ECO:0007669"/>
    <property type="project" value="TreeGrafter"/>
</dbReference>